<organism evidence="1 2">
    <name type="scientific">Candidatus Nitrotoga arctica</name>
    <dbReference type="NCBI Taxonomy" id="453162"/>
    <lineage>
        <taxon>Bacteria</taxon>
        <taxon>Pseudomonadati</taxon>
        <taxon>Pseudomonadota</taxon>
        <taxon>Betaproteobacteria</taxon>
        <taxon>Nitrosomonadales</taxon>
        <taxon>Gallionellaceae</taxon>
        <taxon>Candidatus Nitrotoga</taxon>
    </lineage>
</organism>
<evidence type="ECO:0000313" key="2">
    <source>
        <dbReference type="Proteomes" id="UP000839052"/>
    </source>
</evidence>
<sequence>MACGEIGTAHPGYLGAQDTFYVDNLKGVARI</sequence>
<dbReference type="EMBL" id="OU912926">
    <property type="protein sequence ID" value="CAG9931643.1"/>
    <property type="molecule type" value="Genomic_DNA"/>
</dbReference>
<dbReference type="Proteomes" id="UP000839052">
    <property type="component" value="Chromosome"/>
</dbReference>
<accession>A0ABM8YVV8</accession>
<keyword evidence="2" id="KW-1185">Reference proteome</keyword>
<reference evidence="1 2" key="1">
    <citation type="submission" date="2021-10" db="EMBL/GenBank/DDBJ databases">
        <authorList>
            <person name="Koch H."/>
        </authorList>
    </citation>
    <scope>NUCLEOTIDE SEQUENCE [LARGE SCALE GENOMIC DNA]</scope>
    <source>
        <strain evidence="1">6680</strain>
    </source>
</reference>
<name>A0ABM8YVV8_9PROT</name>
<evidence type="ECO:0000313" key="1">
    <source>
        <dbReference type="EMBL" id="CAG9931643.1"/>
    </source>
</evidence>
<protein>
    <submittedName>
        <fullName evidence="1">Uncharacterized protein</fullName>
    </submittedName>
</protein>
<proteinExistence type="predicted"/>
<gene>
    <name evidence="1" type="ORF">NTG6680_0390</name>
</gene>